<feature type="region of interest" description="Disordered" evidence="4">
    <location>
        <begin position="486"/>
        <end position="530"/>
    </location>
</feature>
<reference evidence="5 6" key="1">
    <citation type="journal article" date="2017" name="Front. Microbiol.">
        <title>New Insights into the Diversity of the Genus Faecalibacterium.</title>
        <authorList>
            <person name="Benevides L."/>
            <person name="Burman S."/>
            <person name="Martin R."/>
            <person name="Robert V."/>
            <person name="Thomas M."/>
            <person name="Miquel S."/>
            <person name="Chain F."/>
            <person name="Sokol H."/>
            <person name="Bermudez-Humaran L.G."/>
            <person name="Morrison M."/>
            <person name="Langella P."/>
            <person name="Azevedo V.A."/>
            <person name="Chatel J.M."/>
            <person name="Soares S."/>
        </authorList>
    </citation>
    <scope>NUCLEOTIDE SEQUENCE [LARGE SCALE GENOMIC DNA]</scope>
    <source>
        <strain evidence="5 6">AHMP21</strain>
    </source>
</reference>
<keyword evidence="3" id="KW-0175">Coiled coil</keyword>
<feature type="compositionally biased region" description="Basic and acidic residues" evidence="4">
    <location>
        <begin position="490"/>
        <end position="513"/>
    </location>
</feature>
<evidence type="ECO:0000256" key="4">
    <source>
        <dbReference type="SAM" id="MobiDB-lite"/>
    </source>
</evidence>
<dbReference type="Proteomes" id="UP000220438">
    <property type="component" value="Unassembled WGS sequence"/>
</dbReference>
<name>A0A2A7BDQ3_9FIRM</name>
<organism evidence="5 6">
    <name type="scientific">Faecalibacterium prausnitzii</name>
    <dbReference type="NCBI Taxonomy" id="853"/>
    <lineage>
        <taxon>Bacteria</taxon>
        <taxon>Bacillati</taxon>
        <taxon>Bacillota</taxon>
        <taxon>Clostridia</taxon>
        <taxon>Eubacteriales</taxon>
        <taxon>Oscillospiraceae</taxon>
        <taxon>Faecalibacterium</taxon>
    </lineage>
</organism>
<evidence type="ECO:0000256" key="2">
    <source>
        <dbReference type="ARBA" id="ARBA00022971"/>
    </source>
</evidence>
<dbReference type="Pfam" id="PF03389">
    <property type="entry name" value="MobA_MobL"/>
    <property type="match status" value="1"/>
</dbReference>
<keyword evidence="2" id="KW-0184">Conjugation</keyword>
<comment type="similarity">
    <text evidence="1">Belongs to the MobA/MobL family.</text>
</comment>
<evidence type="ECO:0000256" key="1">
    <source>
        <dbReference type="ARBA" id="ARBA00010873"/>
    </source>
</evidence>
<comment type="caution">
    <text evidence="5">The sequence shown here is derived from an EMBL/GenBank/DDBJ whole genome shotgun (WGS) entry which is preliminary data.</text>
</comment>
<dbReference type="InterPro" id="IPR005053">
    <property type="entry name" value="MobA_MobL"/>
</dbReference>
<protein>
    <submittedName>
        <fullName evidence="5">Conjugal transfer protein</fullName>
    </submittedName>
</protein>
<evidence type="ECO:0000313" key="6">
    <source>
        <dbReference type="Proteomes" id="UP000220438"/>
    </source>
</evidence>
<dbReference type="AlphaFoldDB" id="A0A2A7BDQ3"/>
<dbReference type="EMBL" id="NOUW01000020">
    <property type="protein sequence ID" value="PDX89449.1"/>
    <property type="molecule type" value="Genomic_DNA"/>
</dbReference>
<feature type="coiled-coil region" evidence="3">
    <location>
        <begin position="443"/>
        <end position="470"/>
    </location>
</feature>
<dbReference type="Gene3D" id="3.30.930.30">
    <property type="match status" value="1"/>
</dbReference>
<sequence>MPVPHFNIKITQRSKGNSAVAGAAYQAGEKLFSEYDQKTKNYTCKKEVVYTEIMLPPNAPPEYADRATLWNSVEEIEKQWNSQLARRFVAALPREVPMELLPQMVKEYCEEQFVSKGMCCDFAIHDPDPPGHNPHCHFMLTMRAIDENGKWMPKSRKVYDLDENGERIKLPSGRWKSHKEDTVDWNEQYHAEEWRHGWEIVQNKYLELAGSPERIDMRSYERQGLDIIPTVHMGTAVSALERKGIATNIGNLNRDIKAANRMMNAIRSTIKSLRDWIADILEATKEVIAENEAEKKNASPNLAVLLRDYLNLRKAERSEWSRYGQQKGTTDDLKTISQATVYLQRHELFTLEDLDIALQGVSEKATAIREDMQKAANRMKAITAIQTAVADCEKHKAVHDKYIKIGWKIRKEAYVESHKDELTAFNKAYRILKKHGADLNVDLKALQKEYDGLRTTHADLKEQLAAVNEELKPMKDIRYWVSKVLSPEQTGEKQPEPKHSLKERLQYEQEQKKQKQVQKAPKQKKQDMEL</sequence>
<dbReference type="NCBIfam" id="NF041496">
    <property type="entry name" value="MobQ"/>
    <property type="match status" value="1"/>
</dbReference>
<evidence type="ECO:0000256" key="3">
    <source>
        <dbReference type="SAM" id="Coils"/>
    </source>
</evidence>
<evidence type="ECO:0000313" key="5">
    <source>
        <dbReference type="EMBL" id="PDX89449.1"/>
    </source>
</evidence>
<gene>
    <name evidence="5" type="ORF">CHR61_07595</name>
</gene>
<accession>A0A2A7BDQ3</accession>
<proteinExistence type="inferred from homology"/>
<dbReference type="RefSeq" id="WP_004612912.1">
    <property type="nucleotide sequence ID" value="NZ_CP065376.1"/>
</dbReference>